<proteinExistence type="predicted"/>
<protein>
    <submittedName>
        <fullName evidence="1">Uncharacterized protein</fullName>
    </submittedName>
</protein>
<dbReference type="RefSeq" id="WP_348261047.1">
    <property type="nucleotide sequence ID" value="NZ_CP121196.1"/>
</dbReference>
<evidence type="ECO:0000313" key="1">
    <source>
        <dbReference type="EMBL" id="XBH15815.1"/>
    </source>
</evidence>
<dbReference type="EMBL" id="CP121196">
    <property type="protein sequence ID" value="XBH15815.1"/>
    <property type="molecule type" value="Genomic_DNA"/>
</dbReference>
<sequence>MENRLEQTSVLAGFDARRKRQVFHNRLQHIMFTYVNASMTFADPGVYERKHEIASR</sequence>
<dbReference type="AlphaFoldDB" id="A0AAU7DFF6"/>
<name>A0AAU7DFF6_9BACT</name>
<gene>
    <name evidence="1" type="ORF">P8935_14685</name>
</gene>
<accession>A0AAU7DFF6</accession>
<organism evidence="1">
    <name type="scientific">Telmatobacter sp. DSM 110680</name>
    <dbReference type="NCBI Taxonomy" id="3036704"/>
    <lineage>
        <taxon>Bacteria</taxon>
        <taxon>Pseudomonadati</taxon>
        <taxon>Acidobacteriota</taxon>
        <taxon>Terriglobia</taxon>
        <taxon>Terriglobales</taxon>
        <taxon>Acidobacteriaceae</taxon>
        <taxon>Telmatobacter</taxon>
    </lineage>
</organism>
<reference evidence="1" key="1">
    <citation type="submission" date="2023-03" db="EMBL/GenBank/DDBJ databases">
        <title>Edaphobacter sp.</title>
        <authorList>
            <person name="Huber K.J."/>
            <person name="Papendorf J."/>
            <person name="Pilke C."/>
            <person name="Bunk B."/>
            <person name="Sproeer C."/>
            <person name="Pester M."/>
        </authorList>
    </citation>
    <scope>NUCLEOTIDE SEQUENCE</scope>
    <source>
        <strain evidence="1">DSM 110680</strain>
    </source>
</reference>